<protein>
    <submittedName>
        <fullName evidence="2">Uncharacterized protein</fullName>
    </submittedName>
</protein>
<dbReference type="RefSeq" id="WP_133848032.1">
    <property type="nucleotide sequence ID" value="NZ_SNXZ01000001.1"/>
</dbReference>
<feature type="compositionally biased region" description="Low complexity" evidence="1">
    <location>
        <begin position="47"/>
        <end position="56"/>
    </location>
</feature>
<dbReference type="OrthoDB" id="3371160at2"/>
<sequence length="203" mass="21550">MHEHDDYDAASDGGYVEVSSQGETYELDAQYDLDHDGVDDSAVVGHADGSSTTYTDTDGDGDADYKVTVNDEGQVIDQQRHDESSDTWVGMNEGAHTENADTAAADGEHVMVDTGHGEVDAGAARYDVDDDGVKDTAVVTDEDGDRMYLTDVDGDGNADVATEVDADGNVVVYTESGADGDWEVAEAGHVDAQGNLEVDYTRR</sequence>
<organism evidence="2 3">
    <name type="scientific">Labedaea rhizosphaerae</name>
    <dbReference type="NCBI Taxonomy" id="598644"/>
    <lineage>
        <taxon>Bacteria</taxon>
        <taxon>Bacillati</taxon>
        <taxon>Actinomycetota</taxon>
        <taxon>Actinomycetes</taxon>
        <taxon>Pseudonocardiales</taxon>
        <taxon>Pseudonocardiaceae</taxon>
        <taxon>Labedaea</taxon>
    </lineage>
</organism>
<evidence type="ECO:0000313" key="3">
    <source>
        <dbReference type="Proteomes" id="UP000295444"/>
    </source>
</evidence>
<feature type="region of interest" description="Disordered" evidence="1">
    <location>
        <begin position="1"/>
        <end position="62"/>
    </location>
</feature>
<comment type="caution">
    <text evidence="2">The sequence shown here is derived from an EMBL/GenBank/DDBJ whole genome shotgun (WGS) entry which is preliminary data.</text>
</comment>
<accession>A0A4R6SMX2</accession>
<evidence type="ECO:0000313" key="2">
    <source>
        <dbReference type="EMBL" id="TDQ05251.1"/>
    </source>
</evidence>
<gene>
    <name evidence="2" type="ORF">EV186_1011219</name>
</gene>
<proteinExistence type="predicted"/>
<dbReference type="Proteomes" id="UP000295444">
    <property type="component" value="Unassembled WGS sequence"/>
</dbReference>
<name>A0A4R6SMX2_LABRH</name>
<reference evidence="2 3" key="1">
    <citation type="submission" date="2019-03" db="EMBL/GenBank/DDBJ databases">
        <title>Genomic Encyclopedia of Type Strains, Phase IV (KMG-IV): sequencing the most valuable type-strain genomes for metagenomic binning, comparative biology and taxonomic classification.</title>
        <authorList>
            <person name="Goeker M."/>
        </authorList>
    </citation>
    <scope>NUCLEOTIDE SEQUENCE [LARGE SCALE GENOMIC DNA]</scope>
    <source>
        <strain evidence="2 3">DSM 45361</strain>
    </source>
</reference>
<dbReference type="AlphaFoldDB" id="A0A4R6SMX2"/>
<dbReference type="EMBL" id="SNXZ01000001">
    <property type="protein sequence ID" value="TDQ05251.1"/>
    <property type="molecule type" value="Genomic_DNA"/>
</dbReference>
<keyword evidence="3" id="KW-1185">Reference proteome</keyword>
<evidence type="ECO:0000256" key="1">
    <source>
        <dbReference type="SAM" id="MobiDB-lite"/>
    </source>
</evidence>